<dbReference type="PANTHER" id="PTHR43851:SF3">
    <property type="entry name" value="COENZYME Q8"/>
    <property type="match status" value="1"/>
</dbReference>
<evidence type="ECO:0000256" key="1">
    <source>
        <dbReference type="SAM" id="MobiDB-lite"/>
    </source>
</evidence>
<protein>
    <submittedName>
        <fullName evidence="2">Uncharacterized protein</fullName>
    </submittedName>
</protein>
<keyword evidence="3" id="KW-1185">Reference proteome</keyword>
<organism evidence="2">
    <name type="scientific">Oppiella nova</name>
    <dbReference type="NCBI Taxonomy" id="334625"/>
    <lineage>
        <taxon>Eukaryota</taxon>
        <taxon>Metazoa</taxon>
        <taxon>Ecdysozoa</taxon>
        <taxon>Arthropoda</taxon>
        <taxon>Chelicerata</taxon>
        <taxon>Arachnida</taxon>
        <taxon>Acari</taxon>
        <taxon>Acariformes</taxon>
        <taxon>Sarcoptiformes</taxon>
        <taxon>Oribatida</taxon>
        <taxon>Brachypylina</taxon>
        <taxon>Oppioidea</taxon>
        <taxon>Oppiidae</taxon>
        <taxon>Oppiella</taxon>
    </lineage>
</organism>
<proteinExistence type="predicted"/>
<evidence type="ECO:0000313" key="2">
    <source>
        <dbReference type="EMBL" id="CAD7639361.1"/>
    </source>
</evidence>
<dbReference type="OrthoDB" id="201153at2759"/>
<dbReference type="Proteomes" id="UP000728032">
    <property type="component" value="Unassembled WGS sequence"/>
</dbReference>
<reference evidence="2" key="1">
    <citation type="submission" date="2020-11" db="EMBL/GenBank/DDBJ databases">
        <authorList>
            <person name="Tran Van P."/>
        </authorList>
    </citation>
    <scope>NUCLEOTIDE SEQUENCE</scope>
</reference>
<gene>
    <name evidence="2" type="ORF">ONB1V03_LOCUS1944</name>
</gene>
<name>A0A7R9LCV9_9ACAR</name>
<feature type="region of interest" description="Disordered" evidence="1">
    <location>
        <begin position="56"/>
        <end position="83"/>
    </location>
</feature>
<dbReference type="PANTHER" id="PTHR43851">
    <property type="match status" value="1"/>
</dbReference>
<dbReference type="AlphaFoldDB" id="A0A7R9LCV9"/>
<dbReference type="EMBL" id="CAJPVJ010000400">
    <property type="protein sequence ID" value="CAG2162348.1"/>
    <property type="molecule type" value="Genomic_DNA"/>
</dbReference>
<feature type="region of interest" description="Disordered" evidence="1">
    <location>
        <begin position="169"/>
        <end position="199"/>
    </location>
</feature>
<sequence>MSNNYKILLYFLKSVNHSLRIGLGLRNRSIDQFITKDAINGLKDNVNKNCRRFETIGNRNGSKQESRSGQRNGRNRKSSMNGTEVMDRSYMVYEGIRQYMQYVTRNQLKSTRFMSQMSGPSVVIPVQHFNQKNNLNEDLNELNINENKFIDKELVKENIIIGEKAVNKSPVNEKSNTRAKPRLNDNCRQNLSQRSKERKVPANRVSRLASFGSLAVGLGFGALEEMTKKTLGISSRSSQSILGSNPLLTEANANRIVDTLCRVRGAALKLGQMLS</sequence>
<dbReference type="InterPro" id="IPR051409">
    <property type="entry name" value="Atypical_kinase_ADCK"/>
</dbReference>
<dbReference type="EMBL" id="OC915225">
    <property type="protein sequence ID" value="CAD7639361.1"/>
    <property type="molecule type" value="Genomic_DNA"/>
</dbReference>
<accession>A0A7R9LCV9</accession>
<evidence type="ECO:0000313" key="3">
    <source>
        <dbReference type="Proteomes" id="UP000728032"/>
    </source>
</evidence>
<feature type="non-terminal residue" evidence="2">
    <location>
        <position position="275"/>
    </location>
</feature>
<feature type="compositionally biased region" description="Polar residues" evidence="1">
    <location>
        <begin position="69"/>
        <end position="82"/>
    </location>
</feature>
<dbReference type="GO" id="GO:0006744">
    <property type="term" value="P:ubiquinone biosynthetic process"/>
    <property type="evidence" value="ECO:0007669"/>
    <property type="project" value="TreeGrafter"/>
</dbReference>